<dbReference type="SUPFAM" id="SSF53335">
    <property type="entry name" value="S-adenosyl-L-methionine-dependent methyltransferases"/>
    <property type="match status" value="1"/>
</dbReference>
<dbReference type="PIRSF" id="PIRSF004553">
    <property type="entry name" value="CHP00095"/>
    <property type="match status" value="1"/>
</dbReference>
<dbReference type="NCBIfam" id="TIGR00095">
    <property type="entry name" value="16S rRNA (guanine(966)-N(2))-methyltransferase RsmD"/>
    <property type="match status" value="1"/>
</dbReference>
<evidence type="ECO:0000313" key="4">
    <source>
        <dbReference type="Proteomes" id="UP000192783"/>
    </source>
</evidence>
<dbReference type="CDD" id="cd02440">
    <property type="entry name" value="AdoMet_MTases"/>
    <property type="match status" value="1"/>
</dbReference>
<proteinExistence type="predicted"/>
<dbReference type="Pfam" id="PF03602">
    <property type="entry name" value="Cons_hypoth95"/>
    <property type="match status" value="1"/>
</dbReference>
<gene>
    <name evidence="3" type="ORF">SAMN02746041_01931</name>
</gene>
<evidence type="ECO:0000313" key="3">
    <source>
        <dbReference type="EMBL" id="SMC24084.1"/>
    </source>
</evidence>
<dbReference type="Gene3D" id="3.40.50.150">
    <property type="entry name" value="Vaccinia Virus protein VP39"/>
    <property type="match status" value="1"/>
</dbReference>
<dbReference type="OrthoDB" id="9803017at2"/>
<keyword evidence="4" id="KW-1185">Reference proteome</keyword>
<organism evidence="3 4">
    <name type="scientific">Desulfacinum hydrothermale DSM 13146</name>
    <dbReference type="NCBI Taxonomy" id="1121390"/>
    <lineage>
        <taxon>Bacteria</taxon>
        <taxon>Pseudomonadati</taxon>
        <taxon>Thermodesulfobacteriota</taxon>
        <taxon>Syntrophobacteria</taxon>
        <taxon>Syntrophobacterales</taxon>
        <taxon>Syntrophobacteraceae</taxon>
        <taxon>Desulfacinum</taxon>
    </lineage>
</organism>
<protein>
    <submittedName>
        <fullName evidence="3">16S rRNA (Guanine(966)-N(2))-methyltransferase RsmD</fullName>
    </submittedName>
</protein>
<dbReference type="GO" id="GO:0031167">
    <property type="term" value="P:rRNA methylation"/>
    <property type="evidence" value="ECO:0007669"/>
    <property type="project" value="InterPro"/>
</dbReference>
<dbReference type="GO" id="GO:0003676">
    <property type="term" value="F:nucleic acid binding"/>
    <property type="evidence" value="ECO:0007669"/>
    <property type="project" value="InterPro"/>
</dbReference>
<sequence length="182" mass="20156">MRIISGRFRGRRLFAPASRHVRPTSDRVREALFSIVGSRVQDASVLDLFAGTGALGLEALSRGAAQAVFVDSHPKSVELIRRNMGACGLDDQSARVLCMPAKAAVERLRKEGRHFQIIFMDPPYGKHLVSDTLPLLMGISLPETLVVAEHTPSEAMARSYHGWSVRDQRRYGDTAITFLVRD</sequence>
<dbReference type="GO" id="GO:0008168">
    <property type="term" value="F:methyltransferase activity"/>
    <property type="evidence" value="ECO:0007669"/>
    <property type="project" value="UniProtKB-KW"/>
</dbReference>
<dbReference type="PROSITE" id="PS00092">
    <property type="entry name" value="N6_MTASE"/>
    <property type="match status" value="1"/>
</dbReference>
<dbReference type="RefSeq" id="WP_084057662.1">
    <property type="nucleotide sequence ID" value="NZ_FWXF01000009.1"/>
</dbReference>
<keyword evidence="2 3" id="KW-0808">Transferase</keyword>
<reference evidence="3 4" key="1">
    <citation type="submission" date="2017-04" db="EMBL/GenBank/DDBJ databases">
        <authorList>
            <person name="Afonso C.L."/>
            <person name="Miller P.J."/>
            <person name="Scott M.A."/>
            <person name="Spackman E."/>
            <person name="Goraichik I."/>
            <person name="Dimitrov K.M."/>
            <person name="Suarez D.L."/>
            <person name="Swayne D.E."/>
        </authorList>
    </citation>
    <scope>NUCLEOTIDE SEQUENCE [LARGE SCALE GENOMIC DNA]</scope>
    <source>
        <strain evidence="3 4">DSM 13146</strain>
    </source>
</reference>
<dbReference type="Proteomes" id="UP000192783">
    <property type="component" value="Unassembled WGS sequence"/>
</dbReference>
<dbReference type="InterPro" id="IPR029063">
    <property type="entry name" value="SAM-dependent_MTases_sf"/>
</dbReference>
<dbReference type="PANTHER" id="PTHR43542:SF1">
    <property type="entry name" value="METHYLTRANSFERASE"/>
    <property type="match status" value="1"/>
</dbReference>
<dbReference type="AlphaFoldDB" id="A0A1W1XJY6"/>
<dbReference type="InterPro" id="IPR002052">
    <property type="entry name" value="DNA_methylase_N6_adenine_CS"/>
</dbReference>
<dbReference type="EMBL" id="FWXF01000009">
    <property type="protein sequence ID" value="SMC24084.1"/>
    <property type="molecule type" value="Genomic_DNA"/>
</dbReference>
<keyword evidence="1 3" id="KW-0489">Methyltransferase</keyword>
<evidence type="ECO:0000256" key="1">
    <source>
        <dbReference type="ARBA" id="ARBA00022603"/>
    </source>
</evidence>
<name>A0A1W1XJY6_9BACT</name>
<dbReference type="PANTHER" id="PTHR43542">
    <property type="entry name" value="METHYLTRANSFERASE"/>
    <property type="match status" value="1"/>
</dbReference>
<dbReference type="STRING" id="1121390.SAMN02746041_01931"/>
<dbReference type="InterPro" id="IPR004398">
    <property type="entry name" value="RNA_MeTrfase_RsmD"/>
</dbReference>
<evidence type="ECO:0000256" key="2">
    <source>
        <dbReference type="ARBA" id="ARBA00022679"/>
    </source>
</evidence>
<accession>A0A1W1XJY6</accession>